<dbReference type="Gene3D" id="3.40.50.300">
    <property type="entry name" value="P-loop containing nucleotide triphosphate hydrolases"/>
    <property type="match status" value="1"/>
</dbReference>
<organism evidence="5 6">
    <name type="scientific">Racocetra fulgida</name>
    <dbReference type="NCBI Taxonomy" id="60492"/>
    <lineage>
        <taxon>Eukaryota</taxon>
        <taxon>Fungi</taxon>
        <taxon>Fungi incertae sedis</taxon>
        <taxon>Mucoromycota</taxon>
        <taxon>Glomeromycotina</taxon>
        <taxon>Glomeromycetes</taxon>
        <taxon>Diversisporales</taxon>
        <taxon>Gigasporaceae</taxon>
        <taxon>Racocetra</taxon>
    </lineage>
</organism>
<dbReference type="Proteomes" id="UP000789396">
    <property type="component" value="Unassembled WGS sequence"/>
</dbReference>
<dbReference type="EMBL" id="CAJVPZ010075810">
    <property type="protein sequence ID" value="CAG8804175.1"/>
    <property type="molecule type" value="Genomic_DNA"/>
</dbReference>
<keyword evidence="3" id="KW-0067">ATP-binding</keyword>
<dbReference type="GO" id="GO:0006337">
    <property type="term" value="P:nucleosome disassembly"/>
    <property type="evidence" value="ECO:0007669"/>
    <property type="project" value="TreeGrafter"/>
</dbReference>
<dbReference type="GO" id="GO:0005634">
    <property type="term" value="C:nucleus"/>
    <property type="evidence" value="ECO:0007669"/>
    <property type="project" value="TreeGrafter"/>
</dbReference>
<name>A0A9N9K1H3_9GLOM</name>
<dbReference type="AlphaFoldDB" id="A0A9N9K1H3"/>
<accession>A0A9N9K1H3</accession>
<sequence length="41" mass="4343">TLLTLLDGISNQGSVGLRDKIVVIGATNRPNALDEVLRRPG</sequence>
<dbReference type="InterPro" id="IPR003959">
    <property type="entry name" value="ATPase_AAA_core"/>
</dbReference>
<feature type="non-terminal residue" evidence="5">
    <location>
        <position position="41"/>
    </location>
</feature>
<dbReference type="GO" id="GO:0003682">
    <property type="term" value="F:chromatin binding"/>
    <property type="evidence" value="ECO:0007669"/>
    <property type="project" value="TreeGrafter"/>
</dbReference>
<protein>
    <submittedName>
        <fullName evidence="5">4351_t:CDS:1</fullName>
    </submittedName>
</protein>
<keyword evidence="6" id="KW-1185">Reference proteome</keyword>
<dbReference type="OrthoDB" id="27435at2759"/>
<evidence type="ECO:0000256" key="1">
    <source>
        <dbReference type="ARBA" id="ARBA00006914"/>
    </source>
</evidence>
<dbReference type="InterPro" id="IPR045199">
    <property type="entry name" value="ATAD2-like"/>
</dbReference>
<evidence type="ECO:0000313" key="6">
    <source>
        <dbReference type="Proteomes" id="UP000789396"/>
    </source>
</evidence>
<evidence type="ECO:0000256" key="2">
    <source>
        <dbReference type="ARBA" id="ARBA00022741"/>
    </source>
</evidence>
<evidence type="ECO:0000256" key="3">
    <source>
        <dbReference type="ARBA" id="ARBA00022840"/>
    </source>
</evidence>
<dbReference type="GO" id="GO:0045815">
    <property type="term" value="P:transcription initiation-coupled chromatin remodeling"/>
    <property type="evidence" value="ECO:0007669"/>
    <property type="project" value="TreeGrafter"/>
</dbReference>
<evidence type="ECO:0000259" key="4">
    <source>
        <dbReference type="Pfam" id="PF00004"/>
    </source>
</evidence>
<dbReference type="PANTHER" id="PTHR23069">
    <property type="entry name" value="AAA DOMAIN-CONTAINING"/>
    <property type="match status" value="1"/>
</dbReference>
<dbReference type="InterPro" id="IPR027417">
    <property type="entry name" value="P-loop_NTPase"/>
</dbReference>
<dbReference type="GO" id="GO:0016887">
    <property type="term" value="F:ATP hydrolysis activity"/>
    <property type="evidence" value="ECO:0007669"/>
    <property type="project" value="InterPro"/>
</dbReference>
<feature type="non-terminal residue" evidence="5">
    <location>
        <position position="1"/>
    </location>
</feature>
<keyword evidence="2" id="KW-0547">Nucleotide-binding</keyword>
<dbReference type="Pfam" id="PF00004">
    <property type="entry name" value="AAA"/>
    <property type="match status" value="1"/>
</dbReference>
<reference evidence="5" key="1">
    <citation type="submission" date="2021-06" db="EMBL/GenBank/DDBJ databases">
        <authorList>
            <person name="Kallberg Y."/>
            <person name="Tangrot J."/>
            <person name="Rosling A."/>
        </authorList>
    </citation>
    <scope>NUCLEOTIDE SEQUENCE</scope>
    <source>
        <strain evidence="5">IN212</strain>
    </source>
</reference>
<proteinExistence type="inferred from homology"/>
<dbReference type="PANTHER" id="PTHR23069:SF7">
    <property type="entry name" value="P-LOOP CONTAINING NUCLEOSIDE TRIPHOSPHATE HYDROLASES SUPERFAMILY PROTEIN"/>
    <property type="match status" value="1"/>
</dbReference>
<gene>
    <name evidence="5" type="ORF">RFULGI_LOCUS18053</name>
</gene>
<comment type="similarity">
    <text evidence="1">Belongs to the AAA ATPase family.</text>
</comment>
<dbReference type="GO" id="GO:0042393">
    <property type="term" value="F:histone binding"/>
    <property type="evidence" value="ECO:0007669"/>
    <property type="project" value="TreeGrafter"/>
</dbReference>
<comment type="caution">
    <text evidence="5">The sequence shown here is derived from an EMBL/GenBank/DDBJ whole genome shotgun (WGS) entry which is preliminary data.</text>
</comment>
<feature type="domain" description="ATPase AAA-type core" evidence="4">
    <location>
        <begin position="1"/>
        <end position="39"/>
    </location>
</feature>
<dbReference type="GO" id="GO:0005524">
    <property type="term" value="F:ATP binding"/>
    <property type="evidence" value="ECO:0007669"/>
    <property type="project" value="UniProtKB-KW"/>
</dbReference>
<evidence type="ECO:0000313" key="5">
    <source>
        <dbReference type="EMBL" id="CAG8804175.1"/>
    </source>
</evidence>
<dbReference type="GO" id="GO:0006334">
    <property type="term" value="P:nucleosome assembly"/>
    <property type="evidence" value="ECO:0007669"/>
    <property type="project" value="TreeGrafter"/>
</dbReference>